<dbReference type="SUPFAM" id="SSF53474">
    <property type="entry name" value="alpha/beta-Hydrolases"/>
    <property type="match status" value="1"/>
</dbReference>
<dbReference type="InterPro" id="IPR012223">
    <property type="entry name" value="TEII"/>
</dbReference>
<dbReference type="Pfam" id="PF00975">
    <property type="entry name" value="Thioesterase"/>
    <property type="match status" value="1"/>
</dbReference>
<evidence type="ECO:0000256" key="1">
    <source>
        <dbReference type="ARBA" id="ARBA00007169"/>
    </source>
</evidence>
<dbReference type="GO" id="GO:0016787">
    <property type="term" value="F:hydrolase activity"/>
    <property type="evidence" value="ECO:0007669"/>
    <property type="project" value="UniProtKB-KW"/>
</dbReference>
<organism evidence="4 5">
    <name type="scientific">Nonomuraea rosea</name>
    <dbReference type="NCBI Taxonomy" id="638574"/>
    <lineage>
        <taxon>Bacteria</taxon>
        <taxon>Bacillati</taxon>
        <taxon>Actinomycetota</taxon>
        <taxon>Actinomycetes</taxon>
        <taxon>Streptosporangiales</taxon>
        <taxon>Streptosporangiaceae</taxon>
        <taxon>Nonomuraea</taxon>
    </lineage>
</organism>
<comment type="similarity">
    <text evidence="1">Belongs to the thioesterase family.</text>
</comment>
<feature type="domain" description="Thioesterase TesA-like" evidence="3">
    <location>
        <begin position="25"/>
        <end position="247"/>
    </location>
</feature>
<dbReference type="Proteomes" id="UP001500630">
    <property type="component" value="Unassembled WGS sequence"/>
</dbReference>
<evidence type="ECO:0000313" key="4">
    <source>
        <dbReference type="EMBL" id="GAA3585361.1"/>
    </source>
</evidence>
<keyword evidence="5" id="KW-1185">Reference proteome</keyword>
<sequence>MPVLHHAASWTSVPEPRPQAAVRLFCLPYAGGGSVEFGQWAGLLPDSVEVVAVNLPGRERRIRETPRTSMDQLVPELADALEPQLDRPYALFGYSMGAWVAFELCRELRRRGVRQPRALLAAAAAPPDQPRGETHYDVSEARLVSWMRRLGGSHGMPLDDRRLLAVVLPRIRADLEITDTYRHRAEPPLPYPVRVYTGADDEVVSPGAAGLWSRQAGGDFGCRVLRGGHFFLHERRAELLACIVNDLEV</sequence>
<proteinExistence type="inferred from homology"/>
<accession>A0ABP6YK75</accession>
<evidence type="ECO:0000313" key="5">
    <source>
        <dbReference type="Proteomes" id="UP001500630"/>
    </source>
</evidence>
<comment type="caution">
    <text evidence="4">The sequence shown here is derived from an EMBL/GenBank/DDBJ whole genome shotgun (WGS) entry which is preliminary data.</text>
</comment>
<protein>
    <submittedName>
        <fullName evidence="4">Alpha/beta fold hydrolase</fullName>
    </submittedName>
</protein>
<dbReference type="EMBL" id="BAABDQ010000022">
    <property type="protein sequence ID" value="GAA3585361.1"/>
    <property type="molecule type" value="Genomic_DNA"/>
</dbReference>
<dbReference type="Gene3D" id="3.40.50.1820">
    <property type="entry name" value="alpha/beta hydrolase"/>
    <property type="match status" value="1"/>
</dbReference>
<dbReference type="InterPro" id="IPR029058">
    <property type="entry name" value="AB_hydrolase_fold"/>
</dbReference>
<dbReference type="RefSeq" id="WP_345570076.1">
    <property type="nucleotide sequence ID" value="NZ_BAABDQ010000022.1"/>
</dbReference>
<reference evidence="5" key="1">
    <citation type="journal article" date="2019" name="Int. J. Syst. Evol. Microbiol.">
        <title>The Global Catalogue of Microorganisms (GCM) 10K type strain sequencing project: providing services to taxonomists for standard genome sequencing and annotation.</title>
        <authorList>
            <consortium name="The Broad Institute Genomics Platform"/>
            <consortium name="The Broad Institute Genome Sequencing Center for Infectious Disease"/>
            <person name="Wu L."/>
            <person name="Ma J."/>
        </authorList>
    </citation>
    <scope>NUCLEOTIDE SEQUENCE [LARGE SCALE GENOMIC DNA]</scope>
    <source>
        <strain evidence="5">JCM 17326</strain>
    </source>
</reference>
<evidence type="ECO:0000259" key="3">
    <source>
        <dbReference type="SMART" id="SM00824"/>
    </source>
</evidence>
<dbReference type="SMART" id="SM00824">
    <property type="entry name" value="PKS_TE"/>
    <property type="match status" value="1"/>
</dbReference>
<evidence type="ECO:0000256" key="2">
    <source>
        <dbReference type="ARBA" id="ARBA00022801"/>
    </source>
</evidence>
<dbReference type="PANTHER" id="PTHR11487">
    <property type="entry name" value="THIOESTERASE"/>
    <property type="match status" value="1"/>
</dbReference>
<dbReference type="InterPro" id="IPR020802">
    <property type="entry name" value="TesA-like"/>
</dbReference>
<dbReference type="InterPro" id="IPR001031">
    <property type="entry name" value="Thioesterase"/>
</dbReference>
<dbReference type="PANTHER" id="PTHR11487:SF0">
    <property type="entry name" value="S-ACYL FATTY ACID SYNTHASE THIOESTERASE, MEDIUM CHAIN"/>
    <property type="match status" value="1"/>
</dbReference>
<name>A0ABP6YK75_9ACTN</name>
<keyword evidence="2 4" id="KW-0378">Hydrolase</keyword>
<gene>
    <name evidence="4" type="ORF">GCM10022419_079120</name>
</gene>